<dbReference type="PANTHER" id="PTHR11581">
    <property type="entry name" value="30S/40S RIBOSOMAL PROTEIN S4"/>
    <property type="match status" value="1"/>
</dbReference>
<accession>A0A4Z1SL68</accession>
<keyword evidence="5 6" id="KW-0687">Ribonucleoprotein</keyword>
<dbReference type="CDD" id="cd00165">
    <property type="entry name" value="S4"/>
    <property type="match status" value="1"/>
</dbReference>
<keyword evidence="4 6" id="KW-0689">Ribosomal protein</keyword>
<evidence type="ECO:0000256" key="4">
    <source>
        <dbReference type="ARBA" id="ARBA00022980"/>
    </source>
</evidence>
<dbReference type="EMBL" id="VDLU01000005">
    <property type="protein sequence ID" value="TNJ26372.1"/>
    <property type="molecule type" value="Genomic_DNA"/>
</dbReference>
<dbReference type="InterPro" id="IPR041982">
    <property type="entry name" value="Ribosomal_eS4_KOW"/>
</dbReference>
<dbReference type="OrthoDB" id="1109245at2759"/>
<evidence type="ECO:0000256" key="1">
    <source>
        <dbReference type="ARBA" id="ARBA00007500"/>
    </source>
</evidence>
<evidence type="ECO:0000256" key="2">
    <source>
        <dbReference type="ARBA" id="ARBA00022730"/>
    </source>
</evidence>
<feature type="domain" description="Small ribosomal subunit protein eS4 N-terminal" evidence="8">
    <location>
        <begin position="3"/>
        <end position="39"/>
    </location>
</feature>
<dbReference type="VEuPathDB" id="GiardiaDB:GMRT_13404"/>
<dbReference type="FunFam" id="3.10.290.10:FF:000002">
    <property type="entry name" value="40S ribosomal protein S4"/>
    <property type="match status" value="1"/>
</dbReference>
<dbReference type="PANTHER" id="PTHR11581:SF0">
    <property type="entry name" value="SMALL RIBOSOMAL SUBUNIT PROTEIN ES4"/>
    <property type="match status" value="1"/>
</dbReference>
<keyword evidence="2 6" id="KW-0699">rRNA-binding</keyword>
<evidence type="ECO:0000256" key="5">
    <source>
        <dbReference type="ARBA" id="ARBA00023274"/>
    </source>
</evidence>
<dbReference type="InterPro" id="IPR013843">
    <property type="entry name" value="Ribosomal_eS4_N"/>
</dbReference>
<comment type="similarity">
    <text evidence="1 6">Belongs to the eukaryotic ribosomal protein eS4 family.</text>
</comment>
<dbReference type="InterPro" id="IPR014722">
    <property type="entry name" value="Rib_uL2_dom2"/>
</dbReference>
<comment type="caution">
    <text evidence="10">The sequence shown here is derived from an EMBL/GenBank/DDBJ whole genome shotgun (WGS) entry which is preliminary data.</text>
</comment>
<protein>
    <recommendedName>
        <fullName evidence="6">40S ribosomal protein S4</fullName>
    </recommendedName>
</protein>
<dbReference type="PIRSF" id="PIRSF002116">
    <property type="entry name" value="Ribosomal_S4"/>
    <property type="match status" value="1"/>
</dbReference>
<evidence type="ECO:0000259" key="7">
    <source>
        <dbReference type="Pfam" id="PF00900"/>
    </source>
</evidence>
<feature type="domain" description="Small ribosomal subunit protein eS4 central region" evidence="7">
    <location>
        <begin position="97"/>
        <end position="169"/>
    </location>
</feature>
<sequence>MARGPRKHLKRLNAPKHWLLDKMGGIWAPRPITGPHGLRECIPIVLIIRNRMRYAKTFREAALILREKNILVDGKPRMEPTFPVGFMDTFEIPKVQKLFRVLYDVKGRFTLVGIPRDEADFKLCRIQKVLTGEHGIPYLVTHDGRTVRYPHPDIKVSDTVKFNLKTGKIDESYSLTTGAPVYVTGGRNCGRIGRVEAVEKHDGAYTMVHMVDAEGTKFVTRIGNVFVIGKDAPVITIPGTQGIRPDIIKNRELRLRAIAKRGMVQ</sequence>
<feature type="domain" description="Small ribosomal subunit protein eS4 C-terminal" evidence="9">
    <location>
        <begin position="212"/>
        <end position="257"/>
    </location>
</feature>
<dbReference type="HAMAP" id="MF_00485">
    <property type="entry name" value="Ribosomal_eS4"/>
    <property type="match status" value="1"/>
</dbReference>
<dbReference type="Gene3D" id="3.10.290.10">
    <property type="entry name" value="RNA-binding S4 domain"/>
    <property type="match status" value="1"/>
</dbReference>
<dbReference type="InterPro" id="IPR032277">
    <property type="entry name" value="Ribosomal_eS4_C"/>
</dbReference>
<dbReference type="GO" id="GO:0019843">
    <property type="term" value="F:rRNA binding"/>
    <property type="evidence" value="ECO:0007669"/>
    <property type="project" value="UniProtKB-UniRule"/>
</dbReference>
<dbReference type="GO" id="GO:0003735">
    <property type="term" value="F:structural constituent of ribosome"/>
    <property type="evidence" value="ECO:0007669"/>
    <property type="project" value="UniProtKB-UniRule"/>
</dbReference>
<dbReference type="PROSITE" id="PS50889">
    <property type="entry name" value="S4"/>
    <property type="match status" value="1"/>
</dbReference>
<dbReference type="InterPro" id="IPR013845">
    <property type="entry name" value="Ribosomal_eS4_central_region"/>
</dbReference>
<dbReference type="GO" id="GO:0006412">
    <property type="term" value="P:translation"/>
    <property type="evidence" value="ECO:0007669"/>
    <property type="project" value="InterPro"/>
</dbReference>
<name>A0A4Z1SL68_GIAMU</name>
<organism evidence="10 11">
    <name type="scientific">Giardia muris</name>
    <dbReference type="NCBI Taxonomy" id="5742"/>
    <lineage>
        <taxon>Eukaryota</taxon>
        <taxon>Metamonada</taxon>
        <taxon>Diplomonadida</taxon>
        <taxon>Hexamitidae</taxon>
        <taxon>Giardiinae</taxon>
        <taxon>Giardia</taxon>
    </lineage>
</organism>
<dbReference type="Gene3D" id="2.30.30.30">
    <property type="match status" value="1"/>
</dbReference>
<dbReference type="PROSITE" id="PS00528">
    <property type="entry name" value="RIBOSOMAL_S4E"/>
    <property type="match status" value="1"/>
</dbReference>
<dbReference type="InterPro" id="IPR036986">
    <property type="entry name" value="S4_RNA-bd_sf"/>
</dbReference>
<keyword evidence="3 6" id="KW-0694">RNA-binding</keyword>
<gene>
    <name evidence="10" type="ORF">GMRT_13404</name>
</gene>
<dbReference type="InterPro" id="IPR038237">
    <property type="entry name" value="Ribosomal_eS4_central_sf"/>
</dbReference>
<reference evidence="10 11" key="1">
    <citation type="submission" date="2019-05" db="EMBL/GenBank/DDBJ databases">
        <title>The compact genome of Giardia muris reveals important steps in the evolution of intestinal protozoan parasites.</title>
        <authorList>
            <person name="Xu F."/>
            <person name="Jimenez-Gonzalez A."/>
            <person name="Einarsson E."/>
            <person name="Astvaldsson A."/>
            <person name="Peirasmaki D."/>
            <person name="Eckmann L."/>
            <person name="Andersson J.O."/>
            <person name="Svard S.G."/>
            <person name="Jerlstrom-Hultqvist J."/>
        </authorList>
    </citation>
    <scope>NUCLEOTIDE SEQUENCE [LARGE SCALE GENOMIC DNA]</scope>
    <source>
        <strain evidence="10 11">Roberts-Thomson</strain>
    </source>
</reference>
<dbReference type="GO" id="GO:0022627">
    <property type="term" value="C:cytosolic small ribosomal subunit"/>
    <property type="evidence" value="ECO:0007669"/>
    <property type="project" value="TreeGrafter"/>
</dbReference>
<dbReference type="InterPro" id="IPR000876">
    <property type="entry name" value="Ribosomal_eS4"/>
</dbReference>
<keyword evidence="11" id="KW-1185">Reference proteome</keyword>
<dbReference type="Pfam" id="PF00900">
    <property type="entry name" value="Ribosomal_S4e"/>
    <property type="match status" value="1"/>
</dbReference>
<proteinExistence type="inferred from homology"/>
<evidence type="ECO:0000313" key="10">
    <source>
        <dbReference type="EMBL" id="TNJ26372.1"/>
    </source>
</evidence>
<dbReference type="InterPro" id="IPR018199">
    <property type="entry name" value="Ribosomal_eS4_N_CS"/>
</dbReference>
<evidence type="ECO:0000259" key="9">
    <source>
        <dbReference type="Pfam" id="PF16121"/>
    </source>
</evidence>
<dbReference type="FunFam" id="2.40.50.740:FF:000001">
    <property type="entry name" value="40S ribosomal protein S4"/>
    <property type="match status" value="1"/>
</dbReference>
<dbReference type="Gene3D" id="2.40.50.740">
    <property type="match status" value="1"/>
</dbReference>
<dbReference type="Proteomes" id="UP000315496">
    <property type="component" value="Chromosome 5"/>
</dbReference>
<dbReference type="Pfam" id="PF16121">
    <property type="entry name" value="40S_S4_C"/>
    <property type="match status" value="1"/>
</dbReference>
<evidence type="ECO:0000256" key="3">
    <source>
        <dbReference type="ARBA" id="ARBA00022884"/>
    </source>
</evidence>
<evidence type="ECO:0000259" key="8">
    <source>
        <dbReference type="Pfam" id="PF08071"/>
    </source>
</evidence>
<dbReference type="CDD" id="cd06087">
    <property type="entry name" value="KOW_RPS4"/>
    <property type="match status" value="1"/>
</dbReference>
<evidence type="ECO:0000313" key="11">
    <source>
        <dbReference type="Proteomes" id="UP000315496"/>
    </source>
</evidence>
<evidence type="ECO:0000256" key="6">
    <source>
        <dbReference type="PIRNR" id="PIRNR002116"/>
    </source>
</evidence>
<dbReference type="AlphaFoldDB" id="A0A4Z1SL68"/>
<dbReference type="Pfam" id="PF08071">
    <property type="entry name" value="RS4NT"/>
    <property type="match status" value="1"/>
</dbReference>